<evidence type="ECO:0000256" key="2">
    <source>
        <dbReference type="ARBA" id="ARBA00022723"/>
    </source>
</evidence>
<keyword evidence="3" id="KW-0408">Iron</keyword>
<gene>
    <name evidence="6" type="ORF">H8F01_12105</name>
</gene>
<dbReference type="PROSITE" id="PS51296">
    <property type="entry name" value="RIESKE"/>
    <property type="match status" value="1"/>
</dbReference>
<evidence type="ECO:0000256" key="1">
    <source>
        <dbReference type="ARBA" id="ARBA00022714"/>
    </source>
</evidence>
<organism evidence="6 7">
    <name type="scientific">Dyella telluris</name>
    <dbReference type="NCBI Taxonomy" id="2763498"/>
    <lineage>
        <taxon>Bacteria</taxon>
        <taxon>Pseudomonadati</taxon>
        <taxon>Pseudomonadota</taxon>
        <taxon>Gammaproteobacteria</taxon>
        <taxon>Lysobacterales</taxon>
        <taxon>Rhodanobacteraceae</taxon>
        <taxon>Dyella</taxon>
    </lineage>
</organism>
<dbReference type="Proteomes" id="UP000515873">
    <property type="component" value="Chromosome"/>
</dbReference>
<name>A0A7G8PZC5_9GAMM</name>
<sequence>MTEHAYRPVCPADSLAEGQVAPHYLDDLHLRVAIARVGGTVYAFRDMVSGAPLSSGLLRGTRLMSHVDGTWYELSTGAPVDGPDNPALETYPARESRGLIEIAVPG</sequence>
<dbReference type="InterPro" id="IPR017941">
    <property type="entry name" value="Rieske_2Fe-2S"/>
</dbReference>
<dbReference type="KEGG" id="dtl:H8F01_12105"/>
<proteinExistence type="predicted"/>
<dbReference type="Gene3D" id="2.102.10.10">
    <property type="entry name" value="Rieske [2Fe-2S] iron-sulphur domain"/>
    <property type="match status" value="1"/>
</dbReference>
<evidence type="ECO:0000256" key="3">
    <source>
        <dbReference type="ARBA" id="ARBA00023004"/>
    </source>
</evidence>
<keyword evidence="2" id="KW-0479">Metal-binding</keyword>
<dbReference type="AlphaFoldDB" id="A0A7G8PZC5"/>
<keyword evidence="7" id="KW-1185">Reference proteome</keyword>
<reference evidence="6 7" key="1">
    <citation type="submission" date="2020-08" db="EMBL/GenBank/DDBJ databases">
        <title>Dyella sp. G9 isolated from forest soil.</title>
        <authorList>
            <person name="Fu J."/>
            <person name="Qiu L."/>
        </authorList>
    </citation>
    <scope>NUCLEOTIDE SEQUENCE [LARGE SCALE GENOMIC DNA]</scope>
    <source>
        <strain evidence="6 7">G9</strain>
    </source>
</reference>
<accession>A0A7G8PZC5</accession>
<keyword evidence="1" id="KW-0001">2Fe-2S</keyword>
<dbReference type="GO" id="GO:0051537">
    <property type="term" value="F:2 iron, 2 sulfur cluster binding"/>
    <property type="evidence" value="ECO:0007669"/>
    <property type="project" value="UniProtKB-KW"/>
</dbReference>
<protein>
    <recommendedName>
        <fullName evidence="5">Rieske domain-containing protein</fullName>
    </recommendedName>
</protein>
<dbReference type="SUPFAM" id="SSF50022">
    <property type="entry name" value="ISP domain"/>
    <property type="match status" value="1"/>
</dbReference>
<dbReference type="GO" id="GO:0046872">
    <property type="term" value="F:metal ion binding"/>
    <property type="evidence" value="ECO:0007669"/>
    <property type="project" value="UniProtKB-KW"/>
</dbReference>
<dbReference type="EMBL" id="CP060412">
    <property type="protein sequence ID" value="QNJ99882.1"/>
    <property type="molecule type" value="Genomic_DNA"/>
</dbReference>
<keyword evidence="4" id="KW-0411">Iron-sulfur</keyword>
<evidence type="ECO:0000259" key="5">
    <source>
        <dbReference type="PROSITE" id="PS51296"/>
    </source>
</evidence>
<dbReference type="InterPro" id="IPR036922">
    <property type="entry name" value="Rieske_2Fe-2S_sf"/>
</dbReference>
<evidence type="ECO:0000313" key="6">
    <source>
        <dbReference type="EMBL" id="QNJ99882.1"/>
    </source>
</evidence>
<dbReference type="RefSeq" id="WP_187055372.1">
    <property type="nucleotide sequence ID" value="NZ_CP060412.1"/>
</dbReference>
<evidence type="ECO:0000313" key="7">
    <source>
        <dbReference type="Proteomes" id="UP000515873"/>
    </source>
</evidence>
<evidence type="ECO:0000256" key="4">
    <source>
        <dbReference type="ARBA" id="ARBA00023014"/>
    </source>
</evidence>
<feature type="domain" description="Rieske" evidence="5">
    <location>
        <begin position="7"/>
        <end position="102"/>
    </location>
</feature>